<dbReference type="RefSeq" id="WP_203710432.1">
    <property type="nucleotide sequence ID" value="NZ_BONE01000002.1"/>
</dbReference>
<evidence type="ECO:0000313" key="2">
    <source>
        <dbReference type="Proteomes" id="UP000604117"/>
    </source>
</evidence>
<comment type="caution">
    <text evidence="1">The sequence shown here is derived from an EMBL/GenBank/DDBJ whole genome shotgun (WGS) entry which is preliminary data.</text>
</comment>
<dbReference type="Proteomes" id="UP000604117">
    <property type="component" value="Unassembled WGS sequence"/>
</dbReference>
<keyword evidence="2" id="KW-1185">Reference proteome</keyword>
<protein>
    <recommendedName>
        <fullName evidence="3">Glycosyltransferase involved in cell wall biosynthesis</fullName>
    </recommendedName>
</protein>
<organism evidence="1 2">
    <name type="scientific">Asanoa siamensis</name>
    <dbReference type="NCBI Taxonomy" id="926357"/>
    <lineage>
        <taxon>Bacteria</taxon>
        <taxon>Bacillati</taxon>
        <taxon>Actinomycetota</taxon>
        <taxon>Actinomycetes</taxon>
        <taxon>Micromonosporales</taxon>
        <taxon>Micromonosporaceae</taxon>
        <taxon>Asanoa</taxon>
    </lineage>
</organism>
<accession>A0ABQ4CI23</accession>
<dbReference type="Gene3D" id="3.90.550.10">
    <property type="entry name" value="Spore Coat Polysaccharide Biosynthesis Protein SpsA, Chain A"/>
    <property type="match status" value="1"/>
</dbReference>
<name>A0ABQ4CI23_9ACTN</name>
<dbReference type="EMBL" id="BONE01000002">
    <property type="protein sequence ID" value="GIF70949.1"/>
    <property type="molecule type" value="Genomic_DNA"/>
</dbReference>
<proteinExistence type="predicted"/>
<dbReference type="SUPFAM" id="SSF53448">
    <property type="entry name" value="Nucleotide-diphospho-sugar transferases"/>
    <property type="match status" value="1"/>
</dbReference>
<gene>
    <name evidence="1" type="ORF">Asi02nite_04670</name>
</gene>
<sequence>MSSSSSWSLLNCPAPGSKTARFKRWFGVRVFRLPRQRVWIIAANPGQVRELLSAPESAIPARSVRIMTYWQAIRPGWSGAVDPLPRLRRHKVSLPLRKRGVASITFALHEPLPLRDIVRSGLNALLPVRRMPMPASPDVAATGVLPAFLPPTARSGALPSPDEIRPTDVLLTDDPAAHPDAAGVVLASDHAQAGGAVLLDAVRINPRGRPDRNAKGELKLVLGAPQSGPKVRSGRLDGIGLDQLTMEIVRRRALVDATSLSGWEGDPAGAAAMLVQIAATGAVLKAPDLPPAVSKLLSPELATVLAAPAPDGSDPVALEVHSIRQRRAALRGHAAELVLPRLAADGFPQLRALPTVSAILMTRRPEILAPVLDALEKQSYPELEIVVGLHGCPAPEALTAFVARCARPVQVVEVPAGVDFGTGLGIVTARSNGSLVTKVDDDDTYGPEHIWDLVLARHYSGATMVGKGAEFIHLEDRNETIRRKFGNPESFAESVAGGTIMIGRGDLENAGGWRPVPRSVDLGIITRVKADGGLIYRTHPFGYIYHRRAKGHTWDPGQQYFLDQAVTTWPGLPPYAEFGVPLAATSVRVSS</sequence>
<evidence type="ECO:0000313" key="1">
    <source>
        <dbReference type="EMBL" id="GIF70949.1"/>
    </source>
</evidence>
<dbReference type="InterPro" id="IPR029044">
    <property type="entry name" value="Nucleotide-diphossugar_trans"/>
</dbReference>
<reference evidence="1 2" key="1">
    <citation type="submission" date="2021-01" db="EMBL/GenBank/DDBJ databases">
        <title>Whole genome shotgun sequence of Asanoa siamensis NBRC 107932.</title>
        <authorList>
            <person name="Komaki H."/>
            <person name="Tamura T."/>
        </authorList>
    </citation>
    <scope>NUCLEOTIDE SEQUENCE [LARGE SCALE GENOMIC DNA]</scope>
    <source>
        <strain evidence="1 2">NBRC 107932</strain>
    </source>
</reference>
<evidence type="ECO:0008006" key="3">
    <source>
        <dbReference type="Google" id="ProtNLM"/>
    </source>
</evidence>